<reference evidence="3" key="1">
    <citation type="journal article" date="2019" name="Int. J. Syst. Evol. Microbiol.">
        <title>The Global Catalogue of Microorganisms (GCM) 10K type strain sequencing project: providing services to taxonomists for standard genome sequencing and annotation.</title>
        <authorList>
            <consortium name="The Broad Institute Genomics Platform"/>
            <consortium name="The Broad Institute Genome Sequencing Center for Infectious Disease"/>
            <person name="Wu L."/>
            <person name="Ma J."/>
        </authorList>
    </citation>
    <scope>NUCLEOTIDE SEQUENCE [LARGE SCALE GENOMIC DNA]</scope>
    <source>
        <strain evidence="3">JCM 3369</strain>
    </source>
</reference>
<name>A0ABW2CMZ1_9ACTN</name>
<comment type="caution">
    <text evidence="2">The sequence shown here is derived from an EMBL/GenBank/DDBJ whole genome shotgun (WGS) entry which is preliminary data.</text>
</comment>
<dbReference type="Proteomes" id="UP001596380">
    <property type="component" value="Unassembled WGS sequence"/>
</dbReference>
<evidence type="ECO:0000313" key="3">
    <source>
        <dbReference type="Proteomes" id="UP001596380"/>
    </source>
</evidence>
<evidence type="ECO:0000256" key="1">
    <source>
        <dbReference type="SAM" id="MobiDB-lite"/>
    </source>
</evidence>
<feature type="region of interest" description="Disordered" evidence="1">
    <location>
        <begin position="1"/>
        <end position="79"/>
    </location>
</feature>
<proteinExistence type="predicted"/>
<accession>A0ABW2CMZ1</accession>
<keyword evidence="3" id="KW-1185">Reference proteome</keyword>
<protein>
    <submittedName>
        <fullName evidence="2">Uncharacterized protein</fullName>
    </submittedName>
</protein>
<evidence type="ECO:0000313" key="2">
    <source>
        <dbReference type="EMBL" id="MFC6882083.1"/>
    </source>
</evidence>
<sequence length="79" mass="8514">MTRSTSIHPVSARTVSARDDLSGYHPYGHPTGSAIRPAAPSDRQRHPTGSAIRPAAPSGRPRHLARPRYPVGRIGLQAR</sequence>
<dbReference type="EMBL" id="JBHSXS010000011">
    <property type="protein sequence ID" value="MFC6882083.1"/>
    <property type="molecule type" value="Genomic_DNA"/>
</dbReference>
<organism evidence="2 3">
    <name type="scientific">Actinomadura yumaensis</name>
    <dbReference type="NCBI Taxonomy" id="111807"/>
    <lineage>
        <taxon>Bacteria</taxon>
        <taxon>Bacillati</taxon>
        <taxon>Actinomycetota</taxon>
        <taxon>Actinomycetes</taxon>
        <taxon>Streptosporangiales</taxon>
        <taxon>Thermomonosporaceae</taxon>
        <taxon>Actinomadura</taxon>
    </lineage>
</organism>
<gene>
    <name evidence="2" type="ORF">ACFQKB_20185</name>
</gene>
<dbReference type="RefSeq" id="WP_378063438.1">
    <property type="nucleotide sequence ID" value="NZ_JBHSXS010000011.1"/>
</dbReference>